<evidence type="ECO:0000313" key="1">
    <source>
        <dbReference type="EMBL" id="KAJ5264710.1"/>
    </source>
</evidence>
<accession>A0ABQ8WDM8</accession>
<keyword evidence="2" id="KW-1185">Reference proteome</keyword>
<dbReference type="EMBL" id="JAPVEB010000004">
    <property type="protein sequence ID" value="KAJ5264710.1"/>
    <property type="molecule type" value="Genomic_DNA"/>
</dbReference>
<evidence type="ECO:0000313" key="2">
    <source>
        <dbReference type="Proteomes" id="UP001220256"/>
    </source>
</evidence>
<sequence length="94" mass="10424">MIIPPSASEEEPKTHRNVETEIKIPVPPRHEVKVLDALVMMTTVMDISAFVSSGMIVVKQSVVSSTAALSIFHCLLAGFDRLVHQFSELRNEVH</sequence>
<name>A0ABQ8WDM8_PENCH</name>
<dbReference type="Proteomes" id="UP001220256">
    <property type="component" value="Unassembled WGS sequence"/>
</dbReference>
<gene>
    <name evidence="1" type="ORF">N7505_007503</name>
</gene>
<reference evidence="1 2" key="1">
    <citation type="journal article" date="2023" name="IMA Fungus">
        <title>Comparative genomic study of the Penicillium genus elucidates a diverse pangenome and 15 lateral gene transfer events.</title>
        <authorList>
            <person name="Petersen C."/>
            <person name="Sorensen T."/>
            <person name="Nielsen M.R."/>
            <person name="Sondergaard T.E."/>
            <person name="Sorensen J.L."/>
            <person name="Fitzpatrick D.A."/>
            <person name="Frisvad J.C."/>
            <person name="Nielsen K.L."/>
        </authorList>
    </citation>
    <scope>NUCLEOTIDE SEQUENCE [LARGE SCALE GENOMIC DNA]</scope>
    <source>
        <strain evidence="1 2">IBT 3361</strain>
    </source>
</reference>
<comment type="caution">
    <text evidence="1">The sequence shown here is derived from an EMBL/GenBank/DDBJ whole genome shotgun (WGS) entry which is preliminary data.</text>
</comment>
<organism evidence="1 2">
    <name type="scientific">Penicillium chrysogenum</name>
    <name type="common">Penicillium notatum</name>
    <dbReference type="NCBI Taxonomy" id="5076"/>
    <lineage>
        <taxon>Eukaryota</taxon>
        <taxon>Fungi</taxon>
        <taxon>Dikarya</taxon>
        <taxon>Ascomycota</taxon>
        <taxon>Pezizomycotina</taxon>
        <taxon>Eurotiomycetes</taxon>
        <taxon>Eurotiomycetidae</taxon>
        <taxon>Eurotiales</taxon>
        <taxon>Aspergillaceae</taxon>
        <taxon>Penicillium</taxon>
        <taxon>Penicillium chrysogenum species complex</taxon>
    </lineage>
</organism>
<protein>
    <submittedName>
        <fullName evidence="1">Uncharacterized protein</fullName>
    </submittedName>
</protein>
<proteinExistence type="predicted"/>